<dbReference type="InterPro" id="IPR001036">
    <property type="entry name" value="Acrflvin-R"/>
</dbReference>
<evidence type="ECO:0000313" key="1">
    <source>
        <dbReference type="EMBL" id="VTO18368.1"/>
    </source>
</evidence>
<accession>A0A4P1KD56</accession>
<dbReference type="PRINTS" id="PR00702">
    <property type="entry name" value="ACRIFLAVINRP"/>
</dbReference>
<dbReference type="GO" id="GO:0005886">
    <property type="term" value="C:plasma membrane"/>
    <property type="evidence" value="ECO:0007669"/>
    <property type="project" value="TreeGrafter"/>
</dbReference>
<reference evidence="1 2" key="1">
    <citation type="submission" date="2019-04" db="EMBL/GenBank/DDBJ databases">
        <authorList>
            <consortium name="Pathogen Informatics"/>
        </authorList>
    </citation>
    <scope>NUCLEOTIDE SEQUENCE [LARGE SCALE GENOMIC DNA]</scope>
    <source>
        <strain evidence="1 2">NCTC9239</strain>
    </source>
</reference>
<dbReference type="SUPFAM" id="SSF82693">
    <property type="entry name" value="Multidrug efflux transporter AcrB pore domain, PN1, PN2, PC1 and PC2 subdomains"/>
    <property type="match status" value="1"/>
</dbReference>
<dbReference type="KEGG" id="bvy:NCTC9239_02749"/>
<dbReference type="Gene3D" id="3.30.70.1320">
    <property type="entry name" value="Multidrug efflux transporter AcrB pore domain like"/>
    <property type="match status" value="1"/>
</dbReference>
<dbReference type="GO" id="GO:0042910">
    <property type="term" value="F:xenobiotic transmembrane transporter activity"/>
    <property type="evidence" value="ECO:0007669"/>
    <property type="project" value="TreeGrafter"/>
</dbReference>
<proteinExistence type="predicted"/>
<dbReference type="AlphaFoldDB" id="A0A4P1KD56"/>
<name>A0A4P1KD56_9CAUL</name>
<dbReference type="PANTHER" id="PTHR32063">
    <property type="match status" value="1"/>
</dbReference>
<protein>
    <submittedName>
        <fullName evidence="1">Swarming motility protein SwrC</fullName>
    </submittedName>
</protein>
<dbReference type="Pfam" id="PF00873">
    <property type="entry name" value="ACR_tran"/>
    <property type="match status" value="1"/>
</dbReference>
<keyword evidence="2" id="KW-1185">Reference proteome</keyword>
<sequence>MNQLSAWAIKNPIPIILLFLLLTLGGVTGFAGMRINNNPDIDFPLVAVTAARPGAAPTEMEVQVTRVIEDSIAGLSGVRHIYSNVSDGVSSTTIEFELGTDTERATNDVRNAMSGVRASLPQDMQEPTVQRIDITGDALITYVVRSETMTPRTDQLVHRQ</sequence>
<dbReference type="Gene3D" id="1.20.1640.10">
    <property type="entry name" value="Multidrug efflux transporter AcrB transmembrane domain"/>
    <property type="match status" value="1"/>
</dbReference>
<evidence type="ECO:0000313" key="2">
    <source>
        <dbReference type="Proteomes" id="UP000309952"/>
    </source>
</evidence>
<dbReference type="EMBL" id="LR588407">
    <property type="protein sequence ID" value="VTO18368.1"/>
    <property type="molecule type" value="Genomic_DNA"/>
</dbReference>
<dbReference type="Proteomes" id="UP000309952">
    <property type="component" value="Chromosome"/>
</dbReference>
<dbReference type="PANTHER" id="PTHR32063:SF77">
    <property type="entry name" value="ACR FAMILY TRANSPORT PROTEIN"/>
    <property type="match status" value="1"/>
</dbReference>
<gene>
    <name evidence="1" type="primary">swrC</name>
    <name evidence="1" type="ORF">NCTC9239_02749</name>
</gene>
<organism evidence="1 2">
    <name type="scientific">Brevundimonas vancanneytii</name>
    <dbReference type="NCBI Taxonomy" id="1325724"/>
    <lineage>
        <taxon>Bacteria</taxon>
        <taxon>Pseudomonadati</taxon>
        <taxon>Pseudomonadota</taxon>
        <taxon>Alphaproteobacteria</taxon>
        <taxon>Caulobacterales</taxon>
        <taxon>Caulobacteraceae</taxon>
        <taxon>Brevundimonas</taxon>
    </lineage>
</organism>
<dbReference type="Gene3D" id="3.30.70.1430">
    <property type="entry name" value="Multidrug efflux transporter AcrB pore domain"/>
    <property type="match status" value="1"/>
</dbReference>